<dbReference type="AlphaFoldDB" id="A0AB35UVB1"/>
<reference evidence="1 3" key="1">
    <citation type="submission" date="2023-11" db="EMBL/GenBank/DDBJ databases">
        <title>The common occurrence of Acinetobacte faecalis in cattle feces and its emended description.</title>
        <authorList>
            <person name="Kyselkova M."/>
            <person name="Xanthopoulou K."/>
            <person name="Shestivska V."/>
            <person name="Spanelova P."/>
            <person name="Maixnerova M."/>
            <person name="Higgins P.G."/>
            <person name="Nemec A."/>
        </authorList>
    </citation>
    <scope>NUCLEOTIDE SEQUENCE [LARGE SCALE GENOMIC DNA]</scope>
    <source>
        <strain evidence="1 3">ANC 7483</strain>
    </source>
</reference>
<evidence type="ECO:0008006" key="5">
    <source>
        <dbReference type="Google" id="ProtNLM"/>
    </source>
</evidence>
<organism evidence="1 3">
    <name type="scientific">Acinetobacter faecalis</name>
    <dbReference type="NCBI Taxonomy" id="2665161"/>
    <lineage>
        <taxon>Bacteria</taxon>
        <taxon>Pseudomonadati</taxon>
        <taxon>Pseudomonadota</taxon>
        <taxon>Gammaproteobacteria</taxon>
        <taxon>Moraxellales</taxon>
        <taxon>Moraxellaceae</taxon>
        <taxon>Acinetobacter</taxon>
    </lineage>
</organism>
<accession>A0AB35UVB1</accession>
<evidence type="ECO:0000313" key="1">
    <source>
        <dbReference type="EMBL" id="MDY6487923.1"/>
    </source>
</evidence>
<sequence>MVNAKLNKFSFLKGFGSFIIVVHGSGSVQAQNIDLQESFNSTKQSFKNIIIPKSKTEFNQVNINE</sequence>
<evidence type="ECO:0000313" key="2">
    <source>
        <dbReference type="EMBL" id="MDY6551536.1"/>
    </source>
</evidence>
<comment type="caution">
    <text evidence="1">The sequence shown here is derived from an EMBL/GenBank/DDBJ whole genome shotgun (WGS) entry which is preliminary data.</text>
</comment>
<evidence type="ECO:0000313" key="4">
    <source>
        <dbReference type="Proteomes" id="UP001284094"/>
    </source>
</evidence>
<keyword evidence="4" id="KW-1185">Reference proteome</keyword>
<feature type="non-terminal residue" evidence="1">
    <location>
        <position position="65"/>
    </location>
</feature>
<dbReference type="EMBL" id="JAXHPL010000097">
    <property type="protein sequence ID" value="MDY6487923.1"/>
    <property type="molecule type" value="Genomic_DNA"/>
</dbReference>
<dbReference type="EMBL" id="JAXHPO010000091">
    <property type="protein sequence ID" value="MDY6551536.1"/>
    <property type="molecule type" value="Genomic_DNA"/>
</dbReference>
<evidence type="ECO:0000313" key="3">
    <source>
        <dbReference type="Proteomes" id="UP001278995"/>
    </source>
</evidence>
<gene>
    <name evidence="2" type="ORF">SKM48_12420</name>
    <name evidence="1" type="ORF">SKM51_12100</name>
</gene>
<dbReference type="RefSeq" id="WP_321098959.1">
    <property type="nucleotide sequence ID" value="NZ_JAXHPE010000073.1"/>
</dbReference>
<name>A0AB35UVB1_9GAMM</name>
<dbReference type="Proteomes" id="UP001284094">
    <property type="component" value="Unassembled WGS sequence"/>
</dbReference>
<protein>
    <recommendedName>
        <fullName evidence="5">Alpha/beta hydrolase</fullName>
    </recommendedName>
</protein>
<reference evidence="2" key="2">
    <citation type="submission" date="2023-11" db="EMBL/GenBank/DDBJ databases">
        <authorList>
            <person name="Kyselkova M."/>
            <person name="Xanthopoulou K."/>
            <person name="Shestivska V."/>
            <person name="Spanelova P."/>
            <person name="Maixnerova M."/>
            <person name="Higgins P.G."/>
            <person name="Nemec A."/>
        </authorList>
    </citation>
    <scope>NUCLEOTIDE SEQUENCE</scope>
    <source>
        <strain evidence="2">ANC 7225</strain>
    </source>
</reference>
<proteinExistence type="predicted"/>
<reference evidence="2 4" key="3">
    <citation type="journal article" date="2024" name="Syst. Appl. Microbiol.">
        <title>Evidence for the occurrence of Acinetobacter faecalis in cattle feces and its emended description.</title>
        <authorList>
            <person name="Kyselkova M."/>
            <person name="Xanthopoulou K."/>
            <person name="Shestivska V."/>
            <person name="Spanelova P."/>
            <person name="Maixnerova M."/>
            <person name="Higgins P.G."/>
            <person name="Nemec A."/>
        </authorList>
    </citation>
    <scope>NUCLEOTIDE SEQUENCE [LARGE SCALE GENOMIC DNA]</scope>
    <source>
        <strain evidence="2 4">ANC 7225</strain>
    </source>
</reference>
<dbReference type="Proteomes" id="UP001278995">
    <property type="component" value="Unassembled WGS sequence"/>
</dbReference>